<name>A0ABR7YL99_9SPHI</name>
<proteinExistence type="predicted"/>
<comment type="caution">
    <text evidence="1">The sequence shown here is derived from an EMBL/GenBank/DDBJ whole genome shotgun (WGS) entry which is preliminary data.</text>
</comment>
<organism evidence="1 2">
    <name type="scientific">Sphingobacterium micropteri</name>
    <dbReference type="NCBI Taxonomy" id="2763501"/>
    <lineage>
        <taxon>Bacteria</taxon>
        <taxon>Pseudomonadati</taxon>
        <taxon>Bacteroidota</taxon>
        <taxon>Sphingobacteriia</taxon>
        <taxon>Sphingobacteriales</taxon>
        <taxon>Sphingobacteriaceae</taxon>
        <taxon>Sphingobacterium</taxon>
    </lineage>
</organism>
<dbReference type="RefSeq" id="WP_190993128.1">
    <property type="nucleotide sequence ID" value="NZ_JACOIK010000003.1"/>
</dbReference>
<protein>
    <submittedName>
        <fullName evidence="1">DUF4374 domain-containing protein</fullName>
    </submittedName>
</protein>
<gene>
    <name evidence="1" type="ORF">H8B06_04555</name>
</gene>
<evidence type="ECO:0000313" key="2">
    <source>
        <dbReference type="Proteomes" id="UP000602759"/>
    </source>
</evidence>
<dbReference type="EMBL" id="JACOIK010000003">
    <property type="protein sequence ID" value="MBD1432087.1"/>
    <property type="molecule type" value="Genomic_DNA"/>
</dbReference>
<sequence length="412" mass="47736">MKEKGMAKYNVSIIVFFSMLYGLMSLTSCQSPQNTGKPAYSMFFMTTDERQFIWQTDQVDSGTIDPTKQGVILDRPARIWYYMLVRNGFYYFVDSKTEYLIKGKIADNQFLRLDSVYLEGFSYPDNACFLDDNQLLIVNHSVGRKKKSYAKIDVRDMQVHIGELAIDAPQAAFDNMSVGFVYRRDAQLWMGYTYHYTNSKMGYGSADTVYVARFSYPDMKLLSVDKDARSTYPGNVNTAQQNTFEDEDGNFYFMSAPGIVRGANPKQPTAIYRIKKGENHLDSAYFYNISDSQIQNHAYGMWYLGDNKALIRSERKDLFKDYKEHYLLPHIEFYEIDLLDPAHVHKLDLPLDRGSSRTCVLLEDDIAYITINDGEGNNDVWLYRSKEQTLEKGLHIEGEIDYIFRIDRLYGE</sequence>
<accession>A0ABR7YL99</accession>
<reference evidence="1 2" key="1">
    <citation type="submission" date="2020-08" db="EMBL/GenBank/DDBJ databases">
        <title>Sphingobacterium sp. DN00404 isolated from aquaculture water.</title>
        <authorList>
            <person name="Zhang M."/>
        </authorList>
    </citation>
    <scope>NUCLEOTIDE SEQUENCE [LARGE SCALE GENOMIC DNA]</scope>
    <source>
        <strain evidence="1 2">DN00404</strain>
    </source>
</reference>
<dbReference type="Proteomes" id="UP000602759">
    <property type="component" value="Unassembled WGS sequence"/>
</dbReference>
<keyword evidence="2" id="KW-1185">Reference proteome</keyword>
<evidence type="ECO:0000313" key="1">
    <source>
        <dbReference type="EMBL" id="MBD1432087.1"/>
    </source>
</evidence>
<dbReference type="PROSITE" id="PS51257">
    <property type="entry name" value="PROKAR_LIPOPROTEIN"/>
    <property type="match status" value="1"/>
</dbReference>